<dbReference type="CDD" id="cd11304">
    <property type="entry name" value="Cadherin_repeat"/>
    <property type="match status" value="2"/>
</dbReference>
<evidence type="ECO:0000259" key="1">
    <source>
        <dbReference type="PROSITE" id="PS50268"/>
    </source>
</evidence>
<sequence>MADNPIVIENQKPGTARAIWDAPASNQIEGFATDISVDTGDEISFKINVNAADGVDVPYHIEIYRLGYYGGDGATLVTTINGLVGNAQPDPITDDRGLVDAGNWSESASWLTPETAVSGVYLAKLVRDDTGDTNQIPFILREDDLRADGSRSDIVLQTSDTTWQAYNGWGGNNGEVAGNFYGGYADAPPPPEDAGPFGADRAFALSYNRPIITRDGGGYASGPQDYLFGADYAAIYWLEENGYDVSYISGVDTDRLGPSALLGHEAYISVGHDEYWSGDQRDNVEAARDAGVNLLFWGGNDVYWKTRYEPSIDGTDTDYRTLITYKETWANYSLAAGPDDYANIDPSNEWTGTWRDLRFVDAVDAQGNPTAEGAIPENALTGQLFIGDGGVSDVGLDVPQELSGLRLWRDTSVAGVGAQDLSPAIIGYEWNTVPADEYRPAGLILLSSTEVAWDEILVDQGSRTAPGTGTHSLSLYRAPSGALVFGAGTVFWTWGLSDEHDSSPYGGNIENAALQQFTVNLFADMGIQPGVSDLVLASQGLVRATASTDTVAATATLDDLPNEVVALSPYLITGTATDDDGNPLTDDGQVAMVEVSFDNGVTWRPASGFSTWSYEWTPQQEGSFQIVARAIDDSLNIPSSVGLASDVVTVTPAPLPETFSLFEGAPITPQAQNDGASLELGMRFAPSQSGIITELHYFRALSDSDDTDLRDGHLWDANGNLLATVSFTSVPGQSGWQTAALSAPVTVIAGTTYTASYHTENFYVGTAGFFTTNFSDPYDLLTAPSGSNGVYAYSATPVVPEGSYEATNYWVDVTYQVGVPGNAAPVFTSDSGFNMIENQILAAILGADDPDDDPLTFSIAGGADAALFSIGSSNGALSFLTAPDFEAPGDVGGDNVYDLLVSVTDGITDPVIQAIQIAVGDQVNETPSSNLYSLFNEGVVSATTINDSSTVELGMRFTPTQTGTITELRYFRSVGDSNDTDLRDGHLWDANGNLLASVQFDSAPGDSGWQTVALSSPILVSAGQTYTASYRTADNYVASQGYFTTDVTDASGNLTAPGVVNGVYAYGSALSVPTASYNSSNYWVDVGFDLNVPANEAPVITSQAAFDAAENQTSAGVITATDLDGNTLSFAIAGGADAARFGIDAQSGALSFLSKPNFELPSDAGADNIYDVTVSVSDGIAPAVTQAVQVTVTDVEPETAPTFATLFEASDAPAATITSEATDYELGVKFTANSAGEVTELRYFRGAADAGDTDLRTLNLWDNNGVNLGSVTVQSDPGDSGWQVGALATPIALTPGASYVASYGTTQNYVATNNYFDTGHDGTDGLLSAPGGSNGVFAANTTGIFPTQSWASSNYWVDVGFTPDLPEDEFIFALDPAPASGDFLF</sequence>
<dbReference type="RefSeq" id="WP_368391096.1">
    <property type="nucleotide sequence ID" value="NZ_JBFRYC010000002.1"/>
</dbReference>
<evidence type="ECO:0000313" key="2">
    <source>
        <dbReference type="EMBL" id="MEX1660910.1"/>
    </source>
</evidence>
<gene>
    <name evidence="2" type="ORF">AB4874_04495</name>
</gene>
<dbReference type="PROSITE" id="PS50268">
    <property type="entry name" value="CADHERIN_2"/>
    <property type="match status" value="2"/>
</dbReference>
<feature type="domain" description="Cadherin" evidence="1">
    <location>
        <begin position="1118"/>
        <end position="1203"/>
    </location>
</feature>
<dbReference type="SUPFAM" id="SSF81296">
    <property type="entry name" value="E set domains"/>
    <property type="match status" value="1"/>
</dbReference>
<dbReference type="EMBL" id="JBFRYC010000002">
    <property type="protein sequence ID" value="MEX1660910.1"/>
    <property type="molecule type" value="Genomic_DNA"/>
</dbReference>
<dbReference type="SMART" id="SM00112">
    <property type="entry name" value="CA"/>
    <property type="match status" value="2"/>
</dbReference>
<dbReference type="Pfam" id="PF13313">
    <property type="entry name" value="DUF4082"/>
    <property type="match status" value="3"/>
</dbReference>
<dbReference type="InterPro" id="IPR015919">
    <property type="entry name" value="Cadherin-like_sf"/>
</dbReference>
<dbReference type="InterPro" id="IPR046540">
    <property type="entry name" value="DMFA2_C"/>
</dbReference>
<dbReference type="InterPro" id="IPR025141">
    <property type="entry name" value="DUF4082"/>
</dbReference>
<feature type="domain" description="Cadherin" evidence="1">
    <location>
        <begin position="840"/>
        <end position="929"/>
    </location>
</feature>
<organism evidence="2 3">
    <name type="scientific">Thioclava arctica</name>
    <dbReference type="NCBI Taxonomy" id="3238301"/>
    <lineage>
        <taxon>Bacteria</taxon>
        <taxon>Pseudomonadati</taxon>
        <taxon>Pseudomonadota</taxon>
        <taxon>Alphaproteobacteria</taxon>
        <taxon>Rhodobacterales</taxon>
        <taxon>Paracoccaceae</taxon>
        <taxon>Thioclava</taxon>
    </lineage>
</organism>
<protein>
    <submittedName>
        <fullName evidence="2">DUF4082 domain-containing protein</fullName>
    </submittedName>
</protein>
<evidence type="ECO:0000313" key="3">
    <source>
        <dbReference type="Proteomes" id="UP001557465"/>
    </source>
</evidence>
<accession>A0ABV3THY5</accession>
<name>A0ABV3THY5_9RHOB</name>
<reference evidence="2 3" key="1">
    <citation type="journal article" date="2011" name="Int. J. Syst. Evol. Microbiol.">
        <title>Zhongshania antarctica gen. nov., sp. nov. and Zhongshania guokunii sp. nov., gammaproteobacteria respectively isolated from coastal attached (fast) ice and surface seawater of the Antarctic.</title>
        <authorList>
            <person name="Li H.J."/>
            <person name="Zhang X.Y."/>
            <person name="Chen C.X."/>
            <person name="Zhang Y.J."/>
            <person name="Gao Z.M."/>
            <person name="Yu Y."/>
            <person name="Chen X.L."/>
            <person name="Chen B."/>
            <person name="Zhang Y.Z."/>
        </authorList>
    </citation>
    <scope>NUCLEOTIDE SEQUENCE [LARGE SCALE GENOMIC DNA]</scope>
    <source>
        <strain evidence="2 3">15-R06ZXC-3</strain>
    </source>
</reference>
<proteinExistence type="predicted"/>
<comment type="caution">
    <text evidence="2">The sequence shown here is derived from an EMBL/GenBank/DDBJ whole genome shotgun (WGS) entry which is preliminary data.</text>
</comment>
<dbReference type="SUPFAM" id="SSF49313">
    <property type="entry name" value="Cadherin-like"/>
    <property type="match status" value="2"/>
</dbReference>
<dbReference type="Proteomes" id="UP001557465">
    <property type="component" value="Unassembled WGS sequence"/>
</dbReference>
<keyword evidence="3" id="KW-1185">Reference proteome</keyword>
<dbReference type="InterPro" id="IPR014756">
    <property type="entry name" value="Ig_E-set"/>
</dbReference>
<dbReference type="Gene3D" id="2.60.40.60">
    <property type="entry name" value="Cadherins"/>
    <property type="match status" value="2"/>
</dbReference>
<dbReference type="Gene3D" id="2.60.40.650">
    <property type="match status" value="1"/>
</dbReference>
<dbReference type="Pfam" id="PF20254">
    <property type="entry name" value="DMFA2_C"/>
    <property type="match status" value="1"/>
</dbReference>
<dbReference type="InterPro" id="IPR002126">
    <property type="entry name" value="Cadherin-like_dom"/>
</dbReference>